<comment type="similarity">
    <text evidence="1">Belongs to the peptidase A1 family.</text>
</comment>
<dbReference type="AlphaFoldDB" id="B0CUD0"/>
<dbReference type="Gene3D" id="2.40.70.10">
    <property type="entry name" value="Acid Proteases"/>
    <property type="match status" value="1"/>
</dbReference>
<sequence>MGHFNVQMTVDRLTDGLLEGSASGTTGLAFPAIASTDSTPFWQALGSQLSASEMACCLARIKHDTNAKAGGVFTLGGTNSRHFTGDIEFIAMPLGTPTFWLLIMSAITVQGQPDQITTGNISVWVALSFGGQAWPFSATDMNIGQISRGSSNALGPSSTSASAVTFLLAQKNVYSVFRAFGPGSIEFAQLSSVAGGSGLQALERQRRIINQNYIACHDDHRSDYCPHVLVVIQIFSMSLQAFEVLYTHRESMFVNFSRSSPSCQ</sequence>
<dbReference type="InterPro" id="IPR033121">
    <property type="entry name" value="PEPTIDASE_A1"/>
</dbReference>
<dbReference type="RefSeq" id="XP_001874632.1">
    <property type="nucleotide sequence ID" value="XM_001874597.1"/>
</dbReference>
<gene>
    <name evidence="3" type="ORF">LACBIDRAFT_305489</name>
</gene>
<evidence type="ECO:0000256" key="1">
    <source>
        <dbReference type="ARBA" id="ARBA00007447"/>
    </source>
</evidence>
<dbReference type="GO" id="GO:0004190">
    <property type="term" value="F:aspartic-type endopeptidase activity"/>
    <property type="evidence" value="ECO:0007669"/>
    <property type="project" value="InterPro"/>
</dbReference>
<accession>B0CUD0</accession>
<feature type="domain" description="Peptidase A1" evidence="2">
    <location>
        <begin position="19"/>
        <end position="112"/>
    </location>
</feature>
<dbReference type="Pfam" id="PF00026">
    <property type="entry name" value="Asp"/>
    <property type="match status" value="1"/>
</dbReference>
<dbReference type="InterPro" id="IPR021109">
    <property type="entry name" value="Peptidase_aspartic_dom_sf"/>
</dbReference>
<dbReference type="GeneID" id="6070066"/>
<organism evidence="4">
    <name type="scientific">Laccaria bicolor (strain S238N-H82 / ATCC MYA-4686)</name>
    <name type="common">Bicoloured deceiver</name>
    <name type="synonym">Laccaria laccata var. bicolor</name>
    <dbReference type="NCBI Taxonomy" id="486041"/>
    <lineage>
        <taxon>Eukaryota</taxon>
        <taxon>Fungi</taxon>
        <taxon>Dikarya</taxon>
        <taxon>Basidiomycota</taxon>
        <taxon>Agaricomycotina</taxon>
        <taxon>Agaricomycetes</taxon>
        <taxon>Agaricomycetidae</taxon>
        <taxon>Agaricales</taxon>
        <taxon>Agaricineae</taxon>
        <taxon>Hydnangiaceae</taxon>
        <taxon>Laccaria</taxon>
    </lineage>
</organism>
<dbReference type="PANTHER" id="PTHR47966:SF6">
    <property type="entry name" value="PEPTIDASE A1 DOMAIN-CONTAINING PROTEIN"/>
    <property type="match status" value="1"/>
</dbReference>
<dbReference type="HOGENOM" id="CLU_1053973_0_0_1"/>
<dbReference type="KEGG" id="lbc:LACBIDRAFT_305489"/>
<dbReference type="InterPro" id="IPR001461">
    <property type="entry name" value="Aspartic_peptidase_A1"/>
</dbReference>
<dbReference type="SUPFAM" id="SSF50630">
    <property type="entry name" value="Acid proteases"/>
    <property type="match status" value="1"/>
</dbReference>
<dbReference type="EMBL" id="DS547092">
    <property type="protein sequence ID" value="EDR14073.1"/>
    <property type="molecule type" value="Genomic_DNA"/>
</dbReference>
<dbReference type="OrthoDB" id="771136at2759"/>
<dbReference type="MEROPS" id="A01.057"/>
<dbReference type="InParanoid" id="B0CUD0"/>
<protein>
    <submittedName>
        <fullName evidence="3">Aspartic peptidase</fullName>
    </submittedName>
</protein>
<keyword evidence="4" id="KW-1185">Reference proteome</keyword>
<reference evidence="3 4" key="1">
    <citation type="journal article" date="2008" name="Nature">
        <title>The genome of Laccaria bicolor provides insights into mycorrhizal symbiosis.</title>
        <authorList>
            <person name="Martin F."/>
            <person name="Aerts A."/>
            <person name="Ahren D."/>
            <person name="Brun A."/>
            <person name="Danchin E.G.J."/>
            <person name="Duchaussoy F."/>
            <person name="Gibon J."/>
            <person name="Kohler A."/>
            <person name="Lindquist E."/>
            <person name="Pereda V."/>
            <person name="Salamov A."/>
            <person name="Shapiro H.J."/>
            <person name="Wuyts J."/>
            <person name="Blaudez D."/>
            <person name="Buee M."/>
            <person name="Brokstein P."/>
            <person name="Canbaeck B."/>
            <person name="Cohen D."/>
            <person name="Courty P.E."/>
            <person name="Coutinho P.M."/>
            <person name="Delaruelle C."/>
            <person name="Detter J.C."/>
            <person name="Deveau A."/>
            <person name="DiFazio S."/>
            <person name="Duplessis S."/>
            <person name="Fraissinet-Tachet L."/>
            <person name="Lucic E."/>
            <person name="Frey-Klett P."/>
            <person name="Fourrey C."/>
            <person name="Feussner I."/>
            <person name="Gay G."/>
            <person name="Grimwood J."/>
            <person name="Hoegger P.J."/>
            <person name="Jain P."/>
            <person name="Kilaru S."/>
            <person name="Labbe J."/>
            <person name="Lin Y.C."/>
            <person name="Legue V."/>
            <person name="Le Tacon F."/>
            <person name="Marmeisse R."/>
            <person name="Melayah D."/>
            <person name="Montanini B."/>
            <person name="Muratet M."/>
            <person name="Nehls U."/>
            <person name="Niculita-Hirzel H."/>
            <person name="Oudot-Le Secq M.P."/>
            <person name="Peter M."/>
            <person name="Quesneville H."/>
            <person name="Rajashekar B."/>
            <person name="Reich M."/>
            <person name="Rouhier N."/>
            <person name="Schmutz J."/>
            <person name="Yin T."/>
            <person name="Chalot M."/>
            <person name="Henrissat B."/>
            <person name="Kuees U."/>
            <person name="Lucas S."/>
            <person name="Van de Peer Y."/>
            <person name="Podila G.K."/>
            <person name="Polle A."/>
            <person name="Pukkila P.J."/>
            <person name="Richardson P.M."/>
            <person name="Rouze P."/>
            <person name="Sanders I.R."/>
            <person name="Stajich J.E."/>
            <person name="Tunlid A."/>
            <person name="Tuskan G."/>
            <person name="Grigoriev I.V."/>
        </authorList>
    </citation>
    <scope>NUCLEOTIDE SEQUENCE [LARGE SCALE GENOMIC DNA]</scope>
    <source>
        <strain evidence="4">S238N-H82 / ATCC MYA-4686</strain>
    </source>
</reference>
<proteinExistence type="inferred from homology"/>
<dbReference type="Proteomes" id="UP000001194">
    <property type="component" value="Unassembled WGS sequence"/>
</dbReference>
<evidence type="ECO:0000313" key="4">
    <source>
        <dbReference type="Proteomes" id="UP000001194"/>
    </source>
</evidence>
<evidence type="ECO:0000259" key="2">
    <source>
        <dbReference type="Pfam" id="PF00026"/>
    </source>
</evidence>
<dbReference type="GO" id="GO:0006508">
    <property type="term" value="P:proteolysis"/>
    <property type="evidence" value="ECO:0007669"/>
    <property type="project" value="InterPro"/>
</dbReference>
<name>B0CUD0_LACBS</name>
<evidence type="ECO:0000313" key="3">
    <source>
        <dbReference type="EMBL" id="EDR14073.1"/>
    </source>
</evidence>
<dbReference type="PANTHER" id="PTHR47966">
    <property type="entry name" value="BETA-SITE APP-CLEAVING ENZYME, ISOFORM A-RELATED"/>
    <property type="match status" value="1"/>
</dbReference>